<dbReference type="PANTHER" id="PTHR11360:SF284">
    <property type="entry name" value="EG:103B4.3 PROTEIN-RELATED"/>
    <property type="match status" value="1"/>
</dbReference>
<feature type="transmembrane region" description="Helical" evidence="1">
    <location>
        <begin position="21"/>
        <end position="44"/>
    </location>
</feature>
<keyword evidence="1" id="KW-1133">Transmembrane helix</keyword>
<feature type="transmembrane region" description="Helical" evidence="1">
    <location>
        <begin position="263"/>
        <end position="282"/>
    </location>
</feature>
<keyword evidence="1" id="KW-0472">Membrane</keyword>
<feature type="transmembrane region" description="Helical" evidence="1">
    <location>
        <begin position="64"/>
        <end position="84"/>
    </location>
</feature>
<keyword evidence="1" id="KW-0812">Transmembrane</keyword>
<evidence type="ECO:0000313" key="2">
    <source>
        <dbReference type="EMBL" id="CAB0036137.1"/>
    </source>
</evidence>
<evidence type="ECO:0000313" key="3">
    <source>
        <dbReference type="Proteomes" id="UP000479190"/>
    </source>
</evidence>
<sequence>MEHIPDGKQNTSSTLHKVRGWVFLLVCLELQLLLEGVLSSYGLFQNEWIKQFSDDMARSWMQGGEQQTASVVLSLLLGTGFLSYPISDFLVKQLGCLQVVVSGMGAVLATGSLLGAAQATSLQRLYLTAGVGTGIGLGLVYHSVQVSLYELITRESYLRPRVVLTMALCAKGLGTAVVAPLVDHLLLAHGDYRPVVICLAGLVLLCSAVYGWTYFKPKDQSEPVLFHRDSIVHLLQEEDKEDEDANNNNSLVPQTPKLSIRNIVVLLVFAWSSFFAICGYLVPYVFIEKLAEDRGMPGQGPVFLAVIGTADCFGRLLASCYLPRRPRNNAYCTLVVYSSCMIVCGIALFTVTSLSPIYVAGNFLQMAAYAAVFGFTGGCFLVLGHFCLADHLRGWPIRTDHALMYPSMMLQMAASLFGPIIAGSLVDRFVVADVAFHVAGSSLVVAGSILHLVPLLQRWRCRKAADTKREIDVLVLGSSRIFIEHNYFGQQRMHTSIQRTPCTV</sequence>
<feature type="transmembrane region" description="Helical" evidence="1">
    <location>
        <begin position="434"/>
        <end position="453"/>
    </location>
</feature>
<feature type="transmembrane region" description="Helical" evidence="1">
    <location>
        <begin position="402"/>
        <end position="422"/>
    </location>
</feature>
<dbReference type="Gene3D" id="1.20.1250.20">
    <property type="entry name" value="MFS general substrate transporter like domains"/>
    <property type="match status" value="1"/>
</dbReference>
<dbReference type="Proteomes" id="UP000479190">
    <property type="component" value="Unassembled WGS sequence"/>
</dbReference>
<proteinExistence type="predicted"/>
<gene>
    <name evidence="2" type="ORF">TBRA_LOCUS8018</name>
</gene>
<dbReference type="OrthoDB" id="5954889at2759"/>
<dbReference type="Pfam" id="PF07690">
    <property type="entry name" value="MFS_1"/>
    <property type="match status" value="1"/>
</dbReference>
<organism evidence="2 3">
    <name type="scientific">Trichogramma brassicae</name>
    <dbReference type="NCBI Taxonomy" id="86971"/>
    <lineage>
        <taxon>Eukaryota</taxon>
        <taxon>Metazoa</taxon>
        <taxon>Ecdysozoa</taxon>
        <taxon>Arthropoda</taxon>
        <taxon>Hexapoda</taxon>
        <taxon>Insecta</taxon>
        <taxon>Pterygota</taxon>
        <taxon>Neoptera</taxon>
        <taxon>Endopterygota</taxon>
        <taxon>Hymenoptera</taxon>
        <taxon>Apocrita</taxon>
        <taxon>Proctotrupomorpha</taxon>
        <taxon>Chalcidoidea</taxon>
        <taxon>Trichogrammatidae</taxon>
        <taxon>Trichogramma</taxon>
    </lineage>
</organism>
<dbReference type="AlphaFoldDB" id="A0A6H5IKZ3"/>
<dbReference type="GO" id="GO:0008028">
    <property type="term" value="F:monocarboxylic acid transmembrane transporter activity"/>
    <property type="evidence" value="ECO:0007669"/>
    <property type="project" value="TreeGrafter"/>
</dbReference>
<dbReference type="EMBL" id="CADCXV010000807">
    <property type="protein sequence ID" value="CAB0036137.1"/>
    <property type="molecule type" value="Genomic_DNA"/>
</dbReference>
<keyword evidence="3" id="KW-1185">Reference proteome</keyword>
<feature type="transmembrane region" description="Helical" evidence="1">
    <location>
        <begin position="194"/>
        <end position="215"/>
    </location>
</feature>
<feature type="transmembrane region" description="Helical" evidence="1">
    <location>
        <begin position="334"/>
        <end position="360"/>
    </location>
</feature>
<feature type="transmembrane region" description="Helical" evidence="1">
    <location>
        <begin position="123"/>
        <end position="141"/>
    </location>
</feature>
<feature type="transmembrane region" description="Helical" evidence="1">
    <location>
        <begin position="162"/>
        <end position="182"/>
    </location>
</feature>
<feature type="transmembrane region" description="Helical" evidence="1">
    <location>
        <begin position="302"/>
        <end position="322"/>
    </location>
</feature>
<reference evidence="2 3" key="1">
    <citation type="submission" date="2020-02" db="EMBL/GenBank/DDBJ databases">
        <authorList>
            <person name="Ferguson B K."/>
        </authorList>
    </citation>
    <scope>NUCLEOTIDE SEQUENCE [LARGE SCALE GENOMIC DNA]</scope>
</reference>
<dbReference type="InterPro" id="IPR011701">
    <property type="entry name" value="MFS"/>
</dbReference>
<feature type="transmembrane region" description="Helical" evidence="1">
    <location>
        <begin position="366"/>
        <end position="390"/>
    </location>
</feature>
<evidence type="ECO:0000256" key="1">
    <source>
        <dbReference type="SAM" id="Phobius"/>
    </source>
</evidence>
<dbReference type="InterPro" id="IPR050327">
    <property type="entry name" value="Proton-linked_MCT"/>
</dbReference>
<feature type="transmembrane region" description="Helical" evidence="1">
    <location>
        <begin position="96"/>
        <end position="117"/>
    </location>
</feature>
<evidence type="ECO:0008006" key="4">
    <source>
        <dbReference type="Google" id="ProtNLM"/>
    </source>
</evidence>
<dbReference type="PANTHER" id="PTHR11360">
    <property type="entry name" value="MONOCARBOXYLATE TRANSPORTER"/>
    <property type="match status" value="1"/>
</dbReference>
<dbReference type="SUPFAM" id="SSF103473">
    <property type="entry name" value="MFS general substrate transporter"/>
    <property type="match status" value="1"/>
</dbReference>
<protein>
    <recommendedName>
        <fullName evidence="4">Major facilitator superfamily (MFS) profile domain-containing protein</fullName>
    </recommendedName>
</protein>
<dbReference type="InterPro" id="IPR036259">
    <property type="entry name" value="MFS_trans_sf"/>
</dbReference>
<name>A0A6H5IKZ3_9HYME</name>
<accession>A0A6H5IKZ3</accession>